<sequence>MEELPLLQRQTSVGSCRRLHANADFVGCRADDHPHALHGLPLYLRPFFSNDLSVYRQTDDWPRVKCEVFLFRMRFCVYAE</sequence>
<dbReference type="AlphaFoldDB" id="A0A8I2KFM0"/>
<gene>
    <name evidence="1" type="ORF">GFL91_15185</name>
</gene>
<evidence type="ECO:0000313" key="2">
    <source>
        <dbReference type="Proteomes" id="UP000662259"/>
    </source>
</evidence>
<dbReference type="Proteomes" id="UP000662259">
    <property type="component" value="Unassembled WGS sequence"/>
</dbReference>
<reference evidence="1" key="1">
    <citation type="submission" date="2019-10" db="EMBL/GenBank/DDBJ databases">
        <title>Rhizobium leguminosarum symbiovar viciae collection.</title>
        <authorList>
            <person name="Boivin S."/>
            <person name="Lepetit M."/>
        </authorList>
    </citation>
    <scope>NUCLEOTIDE SEQUENCE</scope>
    <source>
        <strain evidence="1">L143</strain>
    </source>
</reference>
<name>A0A8I2KFM0_RHILV</name>
<evidence type="ECO:0000313" key="1">
    <source>
        <dbReference type="EMBL" id="NKM46303.1"/>
    </source>
</evidence>
<dbReference type="EMBL" id="WIEZ01000007">
    <property type="protein sequence ID" value="NKM46303.1"/>
    <property type="molecule type" value="Genomic_DNA"/>
</dbReference>
<accession>A0A8I2KFM0</accession>
<organism evidence="1 2">
    <name type="scientific">Rhizobium leguminosarum bv. viciae</name>
    <dbReference type="NCBI Taxonomy" id="387"/>
    <lineage>
        <taxon>Bacteria</taxon>
        <taxon>Pseudomonadati</taxon>
        <taxon>Pseudomonadota</taxon>
        <taxon>Alphaproteobacteria</taxon>
        <taxon>Hyphomicrobiales</taxon>
        <taxon>Rhizobiaceae</taxon>
        <taxon>Rhizobium/Agrobacterium group</taxon>
        <taxon>Rhizobium</taxon>
    </lineage>
</organism>
<comment type="caution">
    <text evidence="1">The sequence shown here is derived from an EMBL/GenBank/DDBJ whole genome shotgun (WGS) entry which is preliminary data.</text>
</comment>
<proteinExistence type="predicted"/>
<protein>
    <submittedName>
        <fullName evidence="1">Uncharacterized protein</fullName>
    </submittedName>
</protein>